<feature type="region of interest" description="Disordered" evidence="2">
    <location>
        <begin position="191"/>
        <end position="241"/>
    </location>
</feature>
<dbReference type="AlphaFoldDB" id="A0A8T0XG59"/>
<accession>A0A8T0XG59</accession>
<gene>
    <name evidence="4" type="ORF">PVAP13_1KG167900</name>
</gene>
<organism evidence="4 5">
    <name type="scientific">Panicum virgatum</name>
    <name type="common">Blackwell switchgrass</name>
    <dbReference type="NCBI Taxonomy" id="38727"/>
    <lineage>
        <taxon>Eukaryota</taxon>
        <taxon>Viridiplantae</taxon>
        <taxon>Streptophyta</taxon>
        <taxon>Embryophyta</taxon>
        <taxon>Tracheophyta</taxon>
        <taxon>Spermatophyta</taxon>
        <taxon>Magnoliopsida</taxon>
        <taxon>Liliopsida</taxon>
        <taxon>Poales</taxon>
        <taxon>Poaceae</taxon>
        <taxon>PACMAD clade</taxon>
        <taxon>Panicoideae</taxon>
        <taxon>Panicodae</taxon>
        <taxon>Paniceae</taxon>
        <taxon>Panicinae</taxon>
        <taxon>Panicum</taxon>
        <taxon>Panicum sect. Hiantes</taxon>
    </lineage>
</organism>
<evidence type="ECO:0000313" key="5">
    <source>
        <dbReference type="Proteomes" id="UP000823388"/>
    </source>
</evidence>
<feature type="compositionally biased region" description="Basic and acidic residues" evidence="2">
    <location>
        <begin position="211"/>
        <end position="224"/>
    </location>
</feature>
<keyword evidence="5" id="KW-1185">Reference proteome</keyword>
<evidence type="ECO:0000256" key="1">
    <source>
        <dbReference type="SAM" id="Coils"/>
    </source>
</evidence>
<comment type="caution">
    <text evidence="4">The sequence shown here is derived from an EMBL/GenBank/DDBJ whole genome shotgun (WGS) entry which is preliminary data.</text>
</comment>
<dbReference type="OrthoDB" id="682568at2759"/>
<dbReference type="Proteomes" id="UP000823388">
    <property type="component" value="Chromosome 1K"/>
</dbReference>
<dbReference type="EMBL" id="CM029037">
    <property type="protein sequence ID" value="KAG2657848.1"/>
    <property type="molecule type" value="Genomic_DNA"/>
</dbReference>
<evidence type="ECO:0000259" key="3">
    <source>
        <dbReference type="Pfam" id="PF14303"/>
    </source>
</evidence>
<evidence type="ECO:0000256" key="2">
    <source>
        <dbReference type="SAM" id="MobiDB-lite"/>
    </source>
</evidence>
<dbReference type="PANTHER" id="PTHR45125">
    <property type="entry name" value="F21J9.4-RELATED"/>
    <property type="match status" value="1"/>
</dbReference>
<dbReference type="Pfam" id="PF14303">
    <property type="entry name" value="NAM-associated"/>
    <property type="match status" value="1"/>
</dbReference>
<reference evidence="4" key="1">
    <citation type="submission" date="2020-05" db="EMBL/GenBank/DDBJ databases">
        <title>WGS assembly of Panicum virgatum.</title>
        <authorList>
            <person name="Lovell J.T."/>
            <person name="Jenkins J."/>
            <person name="Shu S."/>
            <person name="Juenger T.E."/>
            <person name="Schmutz J."/>
        </authorList>
    </citation>
    <scope>NUCLEOTIDE SEQUENCE</scope>
    <source>
        <strain evidence="4">AP13</strain>
    </source>
</reference>
<keyword evidence="1" id="KW-0175">Coiled coil</keyword>
<dbReference type="InterPro" id="IPR029466">
    <property type="entry name" value="NAM-associated_C"/>
</dbReference>
<sequence>MEGDEFLTDILLNQNNGGMEDDLNIPITQGITSEGQQAHVEVQPSHNTKGSKRTKNFDWKEYEVICSGWLNVSKDPINGANQSRSTFWSRVHAFFEEHKQTAAVRTESSIMHRWLTIQSQVNKYCCCYDKIEHRNQSGQTIQDKISEASKLYQELDNDNKSFTLIHCWNILKEDDKWKTKRIELAEIEKLSNKKKQKSRPRDTEGTNNDEDAAKEVAPETEASKRPPGVKKAKEALRRGGGGDACMEALDKMWSKKEAFDKEKEKAKEERFLVALEIEKMRVSIDEKKAEAELIKEEKEIMSIDMTSLTPLQRQYYETMQQKIVARRLAN</sequence>
<protein>
    <recommendedName>
        <fullName evidence="3">No apical meristem-associated C-terminal domain-containing protein</fullName>
    </recommendedName>
</protein>
<name>A0A8T0XG59_PANVG</name>
<proteinExistence type="predicted"/>
<evidence type="ECO:0000313" key="4">
    <source>
        <dbReference type="EMBL" id="KAG2657848.1"/>
    </source>
</evidence>
<feature type="coiled-coil region" evidence="1">
    <location>
        <begin position="277"/>
        <end position="304"/>
    </location>
</feature>
<feature type="domain" description="No apical meristem-associated C-terminal" evidence="3">
    <location>
        <begin position="160"/>
        <end position="323"/>
    </location>
</feature>
<dbReference type="PANTHER" id="PTHR45125:SF51">
    <property type="entry name" value="F21J9.4-RELATED"/>
    <property type="match status" value="1"/>
</dbReference>